<dbReference type="CDD" id="cd00161">
    <property type="entry name" value="beta-trefoil_Ricin-like"/>
    <property type="match status" value="3"/>
</dbReference>
<dbReference type="InterPro" id="IPR037459">
    <property type="entry name" value="RhgT-like"/>
</dbReference>
<protein>
    <submittedName>
        <fullName evidence="3">RICIN domain-containing protein</fullName>
    </submittedName>
</protein>
<comment type="caution">
    <text evidence="3">The sequence shown here is derived from an EMBL/GenBank/DDBJ whole genome shotgun (WGS) entry which is preliminary data.</text>
</comment>
<name>A0A927F8S8_9BACT</name>
<dbReference type="GO" id="GO:0030246">
    <property type="term" value="F:carbohydrate binding"/>
    <property type="evidence" value="ECO:0007669"/>
    <property type="project" value="InterPro"/>
</dbReference>
<reference evidence="3" key="1">
    <citation type="submission" date="2020-09" db="EMBL/GenBank/DDBJ databases">
        <title>Pelagicoccus enzymogenes sp. nov. with an EPS production, isolated from marine sediment.</title>
        <authorList>
            <person name="Feng X."/>
        </authorList>
    </citation>
    <scope>NUCLEOTIDE SEQUENCE</scope>
    <source>
        <strain evidence="3">NFK12</strain>
    </source>
</reference>
<dbReference type="Pfam" id="PF14200">
    <property type="entry name" value="RicinB_lectin_2"/>
    <property type="match status" value="3"/>
</dbReference>
<dbReference type="EMBL" id="JACYFG010000017">
    <property type="protein sequence ID" value="MBD5779831.1"/>
    <property type="molecule type" value="Genomic_DNA"/>
</dbReference>
<gene>
    <name evidence="3" type="ORF">IEN85_10030</name>
</gene>
<dbReference type="Proteomes" id="UP000622317">
    <property type="component" value="Unassembled WGS sequence"/>
</dbReference>
<dbReference type="InterPro" id="IPR005084">
    <property type="entry name" value="CBM6"/>
</dbReference>
<dbReference type="PANTHER" id="PTHR43118:SF1">
    <property type="entry name" value="RHAMNOGALACTURONAN LYASE (EUROFUNG)"/>
    <property type="match status" value="1"/>
</dbReference>
<dbReference type="PROSITE" id="PS51175">
    <property type="entry name" value="CBM6"/>
    <property type="match status" value="2"/>
</dbReference>
<dbReference type="Pfam" id="PF13472">
    <property type="entry name" value="Lipase_GDSL_2"/>
    <property type="match status" value="2"/>
</dbReference>
<dbReference type="InterPro" id="IPR013830">
    <property type="entry name" value="SGNH_hydro"/>
</dbReference>
<evidence type="ECO:0000259" key="2">
    <source>
        <dbReference type="PROSITE" id="PS51175"/>
    </source>
</evidence>
<dbReference type="InterPro" id="IPR028994">
    <property type="entry name" value="Integrin_alpha_N"/>
</dbReference>
<dbReference type="Pfam" id="PF21348">
    <property type="entry name" value="RGL11_C"/>
    <property type="match status" value="1"/>
</dbReference>
<evidence type="ECO:0000313" key="4">
    <source>
        <dbReference type="Proteomes" id="UP000622317"/>
    </source>
</evidence>
<dbReference type="Pfam" id="PF18998">
    <property type="entry name" value="Flg_new_2"/>
    <property type="match status" value="2"/>
</dbReference>
<evidence type="ECO:0000256" key="1">
    <source>
        <dbReference type="SAM" id="SignalP"/>
    </source>
</evidence>
<feature type="signal peptide" evidence="1">
    <location>
        <begin position="1"/>
        <end position="28"/>
    </location>
</feature>
<dbReference type="GO" id="GO:0016788">
    <property type="term" value="F:hydrolase activity, acting on ester bonds"/>
    <property type="evidence" value="ECO:0007669"/>
    <property type="project" value="UniProtKB-ARBA"/>
</dbReference>
<dbReference type="InterPro" id="IPR034641">
    <property type="entry name" value="RGL11"/>
</dbReference>
<dbReference type="InterPro" id="IPR035992">
    <property type="entry name" value="Ricin_B-like_lectins"/>
</dbReference>
<dbReference type="InterPro" id="IPR049366">
    <property type="entry name" value="RGL11_C"/>
</dbReference>
<dbReference type="InterPro" id="IPR000772">
    <property type="entry name" value="Ricin_B_lectin"/>
</dbReference>
<feature type="chain" id="PRO_5037426141" evidence="1">
    <location>
        <begin position="29"/>
        <end position="2954"/>
    </location>
</feature>
<dbReference type="Gene3D" id="2.60.120.260">
    <property type="entry name" value="Galactose-binding domain-like"/>
    <property type="match status" value="5"/>
</dbReference>
<keyword evidence="4" id="KW-1185">Reference proteome</keyword>
<dbReference type="InterPro" id="IPR041624">
    <property type="entry name" value="RGI_lyase"/>
</dbReference>
<dbReference type="Gene3D" id="3.40.50.1110">
    <property type="entry name" value="SGNH hydrolase"/>
    <property type="match status" value="2"/>
</dbReference>
<dbReference type="PANTHER" id="PTHR43118">
    <property type="entry name" value="RHAMNOGALACTURONAN LYASE (EUROFUNG)"/>
    <property type="match status" value="1"/>
</dbReference>
<feature type="domain" description="CBM6" evidence="2">
    <location>
        <begin position="1201"/>
        <end position="1323"/>
    </location>
</feature>
<dbReference type="CDD" id="cd01821">
    <property type="entry name" value="Rhamnogalacturan_acetylesterase_like"/>
    <property type="match status" value="2"/>
</dbReference>
<dbReference type="Gene3D" id="2.60.40.10">
    <property type="entry name" value="Immunoglobulins"/>
    <property type="match status" value="7"/>
</dbReference>
<dbReference type="SMART" id="SM00458">
    <property type="entry name" value="RICIN"/>
    <property type="match status" value="3"/>
</dbReference>
<organism evidence="3 4">
    <name type="scientific">Pelagicoccus enzymogenes</name>
    <dbReference type="NCBI Taxonomy" id="2773457"/>
    <lineage>
        <taxon>Bacteria</taxon>
        <taxon>Pseudomonadati</taxon>
        <taxon>Verrucomicrobiota</taxon>
        <taxon>Opitutia</taxon>
        <taxon>Puniceicoccales</taxon>
        <taxon>Pelagicoccaceae</taxon>
        <taxon>Pelagicoccus</taxon>
    </lineage>
</organism>
<proteinExistence type="predicted"/>
<dbReference type="InterPro" id="IPR036514">
    <property type="entry name" value="SGNH_hydro_sf"/>
</dbReference>
<dbReference type="PROSITE" id="PS50231">
    <property type="entry name" value="RICIN_B_LECTIN"/>
    <property type="match status" value="2"/>
</dbReference>
<dbReference type="InterPro" id="IPR008979">
    <property type="entry name" value="Galactose-bd-like_sf"/>
</dbReference>
<dbReference type="SUPFAM" id="SSF49785">
    <property type="entry name" value="Galactose-binding domain-like"/>
    <property type="match status" value="4"/>
</dbReference>
<dbReference type="InterPro" id="IPR013783">
    <property type="entry name" value="Ig-like_fold"/>
</dbReference>
<dbReference type="SUPFAM" id="SSF50370">
    <property type="entry name" value="Ricin B-like lectins"/>
    <property type="match status" value="3"/>
</dbReference>
<dbReference type="SUPFAM" id="SSF52266">
    <property type="entry name" value="SGNH hydrolase"/>
    <property type="match status" value="2"/>
</dbReference>
<evidence type="ECO:0000313" key="3">
    <source>
        <dbReference type="EMBL" id="MBD5779831.1"/>
    </source>
</evidence>
<dbReference type="CDD" id="cd10318">
    <property type="entry name" value="RGL11"/>
    <property type="match status" value="1"/>
</dbReference>
<dbReference type="Pfam" id="PF03422">
    <property type="entry name" value="CBM_6"/>
    <property type="match status" value="2"/>
</dbReference>
<sequence>MFRTPRLIRGIATALTAFSAILIAQTYAQPHQLEYLDRGVVAVKANESQIYVSWRLLVSDPETVGFNVYRSSGGEPAVRLNGSPLYATTDYMDSAADLAVDNTYFVRTVVDGVELAASRSFEIAANAPVQQYLSLPLQIPEGGTTPDGVNYSYSANDLSVGDLDGDGRYEIVVKWYPSNAKDNAQSGHTGNCLLDAYTLEGELLWRIDLGVNIRSGSHYTQFIVYDLDGDGIAELACRTAEGSKDASGAFVAAPENWFGEVPPIDHTADRRNSSGYILDGPEFLTVYDGRTGLELSSTLYEPQRVPGTFFPSPAETEAIWGDGYGNRIDRFLGTVAYLDGERPSLVMCRGYYTGRNGVPGRTVLAAYDWRDGALTKRWVFDTYNNPENDAYRGQGAHSLTVGDVDGDGRDEIVYGACAIDDDGTGLYSTGIGHGDALHLSDMDPDRPGLEVWMPHESPSSYGEYGSELHDAGTGEVIFGVSGEGSDVGRGAAADIDPRYRGYETWASRGGMHSIAGQSIETNGLPSMNFLVWWDADPLRELLDGTRIDKWNWDLGQRELMFTDTGIASNNGTKATPALSADIYGDWREEVIWRSTDSSELRIYSTVIPAVSRMTTLMHDRQYRIAISWQNVAYNQPPHPSFFVGHGMATPPKPDYYFASSNQAPFVSMVSPSEGAVFEEGEVASLVAEASDADGVVEQVDFFQNNSFLGMDLSDPYTALWDAASGGSYLLRAVATDDDGAQSISLPVTVTVGHTETHDEATASMGWTPLQSSLEGYRGDGYLAFSRPWHFIEFTNLDGGLLAGEKTLRIRYSAGRPGMNPCFLTVNGVRQMIQLPSTGSWTEWATFEVKVPLNSGAVNTVRLQARGGQTMVDELTVAGIVRNQDPELQLIAPADGMTFAEGVDIQIRVEAQDIGGEIASVEFFAGELSLGSVSEAPYQLVWNDVGEGLYALKATATDDLGATAESAEAVVLVNNPPSVSISFPSDGAYLPSGEVVTITAEADDGVGSIAAVDFFEGETLLGSDTEAPYAVDWSSEVEGPYSFFAVATDNRGASTQSQPVELIVNPAGYSVVYQAEDATLSGDSVAESSNDGFNGTGYVNSPTDGGSILFENVDGGSGSMAILRIRYVLGAAASRTGSLTVNGMTQSIEFPPTGSWTTYATMDLPFPFDAMESNTIEIRSTGEDLANIDEIAVLGLQSEADRTYHAENAYAENVSLETNNLGYNGTGFYNFPSADGILEFRDIDGGIGGTITMRVRYALGASGSRVGTLTINGVESPIDFPSTGGWTNYDTIELSVSLLAGPQNTIRIASIGNDLGNVDEIVLSGITPNDIPEVTLLTPTDLEQDPATLFLVGDSTVASYGSSSYPQRGWGQELQAFLFDGEFEVVNRARGGRSSRSYIEEGLWDNVKAELSPGDYLMVQFGHNDRDWSKEERYTPPEDYKVYLAQYVNEARALGVEPILVTPMVMNAWRNGAMRNVFTESGNDYAGSMKEVAAELGVPLVDLNAKSHAFFSALDYDTAGRFYFNTYVAGEYPNFPNGSGDGTHFQEMGALLMAKMIAEGLRELQADPVAGVLADALTAQYPISIKANDPSLGRVSLSTELPEGVQVTLKALAAEGQSFVSWKDGQNNPVTEENIHTFEMGPEAASFIAYFNDETPVGPPAPGVKLPAGVNATAGWKLGDLMTFTAEASDPDGEIVKVEYFARDTRIKIGEATEAPYTFDWIVEGGTYDVWAEAIDNHGARGESEPYSVSIDILNEVPTVAISRPSTGEVFVEGESLIIEALASDPDGSILRVDFYADGELLGSDSEAPYSMNWDNLEAGPRTVAVQAVDNFGEASSLVERAVGVLFSEGGSLIQEAEDGILSGNFVVIDDEAASGGKAVDAIGGSGQDWVEFRFNVEVAGFYHIRTLVRAIDGTHDSMFVTIDGDTATEHTWDTARSSAFIEDYVKNRRGEDPVEVLLEAGAHVVRFSYRENLQLDLVELKLDRERPANFAPEVAINQPTAGHVFAAGESIELSATAADADGEVARVEYYVNGSKIGEASVAPYSLIWDGAESGNHSLVAIATDDQGASATSEPVEISVLFASGGESSQEAEGAVAVGLITVVDDAGASGGQFMAFHDPEATGIQSGVAYQIVNLGSGHAVEANGRAVSQAVVDGSAAQKWILTENADGYYSVISVETGEALDEYRGGSTNVGTWTFGGASNQQWGFVEDGGAYIVSARSSSNVLSVEEPMDADGSNVYRTADGGSDYQRWALVAASSGSGPESNYLEFRFNVEEAETYNLSVTYRALDENRNSVYVSVDGGPADQYLWEMPLTSGFESALVTPVGQDETLELELAAGPHVVRLGYSEPVDIDQVELVLDPDIGNGRTYQFVNVGSGKALQSTSRAVTQGDNLFADSQQWVVEELSEGEYSIILKGTSEGLDHYINDGNIGTWTFNASKPNQRWRIVEVEAGKYTLSPVDSDASIVASVSSTADGANVAPAAYVADPLQQWLIVAPGVAEPKAHTIYTIGDSTVANYSAGYYPQTGWGQVLGGFFDPEVEVKNRAIGGTSSRSFYNNHWATVRDELKEGDFVLIGFGINDRAADEERNTTGEEFKEFLTLFAAETQAAGAIPVLVSTVRRNAWNGEWNGGDPTTLYDSYHEHPVMTRELAGELGLPLIDLDLEAGILMESLGPDYTGPFMYMNLGADEYPIGAKADDVHFQEMGAIEMARLVVEGIESLDTDPNVSALIEWIEPSYEVAVSSNDASMGIVTRTASYPEGTNVTVKALPADGYELVHWEDASGAVVSTDALMIFTMGAEPLSFHAVFGESAPVEPDAATGILPGETYTIANLGSGLQLQNASGREVTQGAESGAANQTFVLSKLEDGYWTVTSVANSENLDTYNGNQVGTYVASPTNPNQNWTIVLEGGAYRFESRSRVGSVLSVDGDSLDDGANVGWTADAGSDFQRWTLSIVE</sequence>
<dbReference type="Gene3D" id="2.80.10.50">
    <property type="match status" value="3"/>
</dbReference>
<dbReference type="Pfam" id="PF18370">
    <property type="entry name" value="RGI_lyase"/>
    <property type="match status" value="1"/>
</dbReference>
<dbReference type="Pfam" id="PF17957">
    <property type="entry name" value="Big_7"/>
    <property type="match status" value="6"/>
</dbReference>
<accession>A0A927F8S8</accession>
<dbReference type="SUPFAM" id="SSF69318">
    <property type="entry name" value="Integrin alpha N-terminal domain"/>
    <property type="match status" value="1"/>
</dbReference>
<dbReference type="InterPro" id="IPR044060">
    <property type="entry name" value="Bacterial_rp_domain"/>
</dbReference>
<feature type="domain" description="CBM6" evidence="2">
    <location>
        <begin position="1070"/>
        <end position="1193"/>
    </location>
</feature>
<dbReference type="RefSeq" id="WP_191616964.1">
    <property type="nucleotide sequence ID" value="NZ_JACYFG010000017.1"/>
</dbReference>
<keyword evidence="1" id="KW-0732">Signal</keyword>